<organism evidence="1 2">
    <name type="scientific">Araneus ventricosus</name>
    <name type="common">Orbweaver spider</name>
    <name type="synonym">Epeira ventricosa</name>
    <dbReference type="NCBI Taxonomy" id="182803"/>
    <lineage>
        <taxon>Eukaryota</taxon>
        <taxon>Metazoa</taxon>
        <taxon>Ecdysozoa</taxon>
        <taxon>Arthropoda</taxon>
        <taxon>Chelicerata</taxon>
        <taxon>Arachnida</taxon>
        <taxon>Araneae</taxon>
        <taxon>Araneomorphae</taxon>
        <taxon>Entelegynae</taxon>
        <taxon>Araneoidea</taxon>
        <taxon>Araneidae</taxon>
        <taxon>Araneus</taxon>
    </lineage>
</organism>
<reference evidence="1 2" key="1">
    <citation type="journal article" date="2019" name="Sci. Rep.">
        <title>Orb-weaving spider Araneus ventricosus genome elucidates the spidroin gene catalogue.</title>
        <authorList>
            <person name="Kono N."/>
            <person name="Nakamura H."/>
            <person name="Ohtoshi R."/>
            <person name="Moran D.A.P."/>
            <person name="Shinohara A."/>
            <person name="Yoshida Y."/>
            <person name="Fujiwara M."/>
            <person name="Mori M."/>
            <person name="Tomita M."/>
            <person name="Arakawa K."/>
        </authorList>
    </citation>
    <scope>NUCLEOTIDE SEQUENCE [LARGE SCALE GENOMIC DNA]</scope>
</reference>
<proteinExistence type="predicted"/>
<evidence type="ECO:0000313" key="2">
    <source>
        <dbReference type="Proteomes" id="UP000499080"/>
    </source>
</evidence>
<dbReference type="Proteomes" id="UP000499080">
    <property type="component" value="Unassembled WGS sequence"/>
</dbReference>
<sequence>MAPKVFRGWKRVGQTKKLVGHACQMMPNEFAKCLFAVLHGQHEVLHGNWELIARTTTLKRSPFSLGRRKNKNEFDLDDYVCPMNSNEKLFGSMLLNGAENRTEEEKFLMKEMVLKNDKILESMPASNV</sequence>
<gene>
    <name evidence="1" type="ORF">AVEN_172192_1</name>
</gene>
<accession>A0A4Y2PDV2</accession>
<dbReference type="OrthoDB" id="6516566at2759"/>
<evidence type="ECO:0000313" key="1">
    <source>
        <dbReference type="EMBL" id="GBN49524.1"/>
    </source>
</evidence>
<dbReference type="EMBL" id="BGPR01011086">
    <property type="protein sequence ID" value="GBN49524.1"/>
    <property type="molecule type" value="Genomic_DNA"/>
</dbReference>
<name>A0A4Y2PDV2_ARAVE</name>
<comment type="caution">
    <text evidence="1">The sequence shown here is derived from an EMBL/GenBank/DDBJ whole genome shotgun (WGS) entry which is preliminary data.</text>
</comment>
<dbReference type="AlphaFoldDB" id="A0A4Y2PDV2"/>
<keyword evidence="2" id="KW-1185">Reference proteome</keyword>
<protein>
    <submittedName>
        <fullName evidence="1">Uncharacterized protein</fullName>
    </submittedName>
</protein>